<evidence type="ECO:0000313" key="2">
    <source>
        <dbReference type="EMBL" id="TMW82157.1"/>
    </source>
</evidence>
<comment type="caution">
    <text evidence="2">The sequence shown here is derived from an EMBL/GenBank/DDBJ whole genome shotgun (WGS) entry which is preliminary data.</text>
</comment>
<dbReference type="AlphaFoldDB" id="A0A6N2AI44"/>
<dbReference type="EMBL" id="RXGB01019583">
    <property type="protein sequence ID" value="TMW82157.1"/>
    <property type="molecule type" value="Genomic_DNA"/>
</dbReference>
<proteinExistence type="predicted"/>
<organism evidence="2">
    <name type="scientific">Solanum chilense</name>
    <name type="common">Tomato</name>
    <name type="synonym">Lycopersicon chilense</name>
    <dbReference type="NCBI Taxonomy" id="4083"/>
    <lineage>
        <taxon>Eukaryota</taxon>
        <taxon>Viridiplantae</taxon>
        <taxon>Streptophyta</taxon>
        <taxon>Embryophyta</taxon>
        <taxon>Tracheophyta</taxon>
        <taxon>Spermatophyta</taxon>
        <taxon>Magnoliopsida</taxon>
        <taxon>eudicotyledons</taxon>
        <taxon>Gunneridae</taxon>
        <taxon>Pentapetalae</taxon>
        <taxon>asterids</taxon>
        <taxon>lamiids</taxon>
        <taxon>Solanales</taxon>
        <taxon>Solanaceae</taxon>
        <taxon>Solanoideae</taxon>
        <taxon>Solaneae</taxon>
        <taxon>Solanum</taxon>
        <taxon>Solanum subgen. Lycopersicon</taxon>
    </lineage>
</organism>
<sequence>MTVPSKTEKRICVLALRAPNAPRPTVSRAKKKSMPNKKHHVVETMASTSVELSGCGSQKPTPGPFYPSNIKHRASSKNQEPCGKQPHVPIYLFFL</sequence>
<accession>A0A6N2AI44</accession>
<reference evidence="2" key="1">
    <citation type="submission" date="2019-05" db="EMBL/GenBank/DDBJ databases">
        <title>The de novo reference genome and transcriptome assemblies of the wild tomato species Solanum chilense.</title>
        <authorList>
            <person name="Stam R."/>
            <person name="Nosenko T."/>
            <person name="Hoerger A.C."/>
            <person name="Stephan W."/>
            <person name="Seidel M.A."/>
            <person name="Kuhn J.M.M."/>
            <person name="Haberer G."/>
            <person name="Tellier A."/>
        </authorList>
    </citation>
    <scope>NUCLEOTIDE SEQUENCE</scope>
    <source>
        <tissue evidence="2">Mature leaves</tissue>
    </source>
</reference>
<gene>
    <name evidence="2" type="ORF">EJD97_006640</name>
</gene>
<evidence type="ECO:0000256" key="1">
    <source>
        <dbReference type="SAM" id="MobiDB-lite"/>
    </source>
</evidence>
<feature type="compositionally biased region" description="Polar residues" evidence="1">
    <location>
        <begin position="48"/>
        <end position="60"/>
    </location>
</feature>
<protein>
    <submittedName>
        <fullName evidence="2">Uncharacterized protein</fullName>
    </submittedName>
</protein>
<name>A0A6N2AI44_SOLCI</name>
<feature type="region of interest" description="Disordered" evidence="1">
    <location>
        <begin position="48"/>
        <end position="82"/>
    </location>
</feature>
<feature type="non-terminal residue" evidence="2">
    <location>
        <position position="95"/>
    </location>
</feature>